<dbReference type="RefSeq" id="WP_184725531.1">
    <property type="nucleotide sequence ID" value="NZ_JACHIW010000001.1"/>
</dbReference>
<organism evidence="2 3">
    <name type="scientific">Saccharopolyspora phatthalungensis</name>
    <dbReference type="NCBI Taxonomy" id="664693"/>
    <lineage>
        <taxon>Bacteria</taxon>
        <taxon>Bacillati</taxon>
        <taxon>Actinomycetota</taxon>
        <taxon>Actinomycetes</taxon>
        <taxon>Pseudonocardiales</taxon>
        <taxon>Pseudonocardiaceae</taxon>
        <taxon>Saccharopolyspora</taxon>
    </lineage>
</organism>
<protein>
    <recommendedName>
        <fullName evidence="1">DUF397 domain-containing protein</fullName>
    </recommendedName>
</protein>
<keyword evidence="3" id="KW-1185">Reference proteome</keyword>
<dbReference type="InterPro" id="IPR007278">
    <property type="entry name" value="DUF397"/>
</dbReference>
<dbReference type="Proteomes" id="UP000584374">
    <property type="component" value="Unassembled WGS sequence"/>
</dbReference>
<feature type="domain" description="DUF397" evidence="1">
    <location>
        <begin position="10"/>
        <end position="59"/>
    </location>
</feature>
<dbReference type="AlphaFoldDB" id="A0A840Q6R5"/>
<dbReference type="Pfam" id="PF04149">
    <property type="entry name" value="DUF397"/>
    <property type="match status" value="1"/>
</dbReference>
<comment type="caution">
    <text evidence="2">The sequence shown here is derived from an EMBL/GenBank/DDBJ whole genome shotgun (WGS) entry which is preliminary data.</text>
</comment>
<evidence type="ECO:0000259" key="1">
    <source>
        <dbReference type="Pfam" id="PF04149"/>
    </source>
</evidence>
<reference evidence="2 3" key="1">
    <citation type="submission" date="2020-08" db="EMBL/GenBank/DDBJ databases">
        <title>Sequencing the genomes of 1000 actinobacteria strains.</title>
        <authorList>
            <person name="Klenk H.-P."/>
        </authorList>
    </citation>
    <scope>NUCLEOTIDE SEQUENCE [LARGE SCALE GENOMIC DNA]</scope>
    <source>
        <strain evidence="2 3">DSM 45584</strain>
    </source>
</reference>
<evidence type="ECO:0000313" key="3">
    <source>
        <dbReference type="Proteomes" id="UP000584374"/>
    </source>
</evidence>
<dbReference type="EMBL" id="JACHIW010000001">
    <property type="protein sequence ID" value="MBB5154095.1"/>
    <property type="molecule type" value="Genomic_DNA"/>
</dbReference>
<gene>
    <name evidence="2" type="ORF">BJ970_001629</name>
</gene>
<proteinExistence type="predicted"/>
<name>A0A840Q6R5_9PSEU</name>
<sequence>MRAPELGPVTWRKSSRTTGNNNCIEVARFANAVRDSKDPLGTAFMFAPATWSAFLETVKRGELDH</sequence>
<evidence type="ECO:0000313" key="2">
    <source>
        <dbReference type="EMBL" id="MBB5154095.1"/>
    </source>
</evidence>
<accession>A0A840Q6R5</accession>